<evidence type="ECO:0000313" key="3">
    <source>
        <dbReference type="RefSeq" id="XP_053067034.1"/>
    </source>
</evidence>
<dbReference type="GeneID" id="128313297"/>
<feature type="compositionally biased region" description="Basic residues" evidence="1">
    <location>
        <begin position="91"/>
        <end position="100"/>
    </location>
</feature>
<name>A0ABM3P5T2_ACIJB</name>
<accession>A0ABM3P5T2</accession>
<evidence type="ECO:0000313" key="2">
    <source>
        <dbReference type="Proteomes" id="UP001652583"/>
    </source>
</evidence>
<dbReference type="Proteomes" id="UP001652583">
    <property type="component" value="Chromosome E2"/>
</dbReference>
<feature type="compositionally biased region" description="Low complexity" evidence="1">
    <location>
        <begin position="116"/>
        <end position="128"/>
    </location>
</feature>
<organism evidence="2 3">
    <name type="scientific">Acinonyx jubatus</name>
    <name type="common">Cheetah</name>
    <dbReference type="NCBI Taxonomy" id="32536"/>
    <lineage>
        <taxon>Eukaryota</taxon>
        <taxon>Metazoa</taxon>
        <taxon>Chordata</taxon>
        <taxon>Craniata</taxon>
        <taxon>Vertebrata</taxon>
        <taxon>Euteleostomi</taxon>
        <taxon>Mammalia</taxon>
        <taxon>Eutheria</taxon>
        <taxon>Laurasiatheria</taxon>
        <taxon>Carnivora</taxon>
        <taxon>Feliformia</taxon>
        <taxon>Felidae</taxon>
        <taxon>Felinae</taxon>
        <taxon>Acinonyx</taxon>
    </lineage>
</organism>
<reference evidence="3" key="1">
    <citation type="submission" date="2025-08" db="UniProtKB">
        <authorList>
            <consortium name="RefSeq"/>
        </authorList>
    </citation>
    <scope>IDENTIFICATION</scope>
    <source>
        <tissue evidence="3">Blood</tissue>
    </source>
</reference>
<feature type="region of interest" description="Disordered" evidence="1">
    <location>
        <begin position="1"/>
        <end position="206"/>
    </location>
</feature>
<dbReference type="RefSeq" id="XP_053067034.1">
    <property type="nucleotide sequence ID" value="XM_053211059.1"/>
</dbReference>
<keyword evidence="2" id="KW-1185">Reference proteome</keyword>
<evidence type="ECO:0000256" key="1">
    <source>
        <dbReference type="SAM" id="MobiDB-lite"/>
    </source>
</evidence>
<feature type="region of interest" description="Disordered" evidence="1">
    <location>
        <begin position="360"/>
        <end position="419"/>
    </location>
</feature>
<feature type="region of interest" description="Disordered" evidence="1">
    <location>
        <begin position="221"/>
        <end position="254"/>
    </location>
</feature>
<proteinExistence type="predicted"/>
<feature type="compositionally biased region" description="Polar residues" evidence="1">
    <location>
        <begin position="408"/>
        <end position="419"/>
    </location>
</feature>
<feature type="compositionally biased region" description="Pro residues" evidence="1">
    <location>
        <begin position="101"/>
        <end position="115"/>
    </location>
</feature>
<sequence length="437" mass="45628">MDIKFDNNIRPQRRRPPRLNYKSQQPRARPLTGDPTHTVIAAPAAGRVSTSPFPRGESESESEISPPPSSLRPPPAAAPAAPARDALRGRPTARRPRPCRRPPLPRSPFPVPAASPPRALRPRQPLLAARREPAPPPPPGPGGAPGGGPGVGPRASLAPPGVPRAAPVGRAGDRAPAAARGGGAAPAAWRGRGVTAPRASPAPVAAVRPVSGPACALGHRRARAHAPARPRAPGAGGGGSSAREDLGVRSPPPPVWCGPSEVRPRMPIPPAPCEHLGDAAFTRGWVFTEDLSAPGRAAHTCGRLRTETLPGFGSVRPEWLLAARSELPVPPRKALRARRRWCGGARGRWSVGGAGPFSGTFATGRSGDGSELGGSQVVLRKRGSRRSESRSPGHSRSSPWDRPGVQTPGDSRNPQTAREASSFCMFGSHFLLVSQLR</sequence>
<feature type="compositionally biased region" description="Pro residues" evidence="1">
    <location>
        <begin position="65"/>
        <end position="77"/>
    </location>
</feature>
<protein>
    <submittedName>
        <fullName evidence="3">Translation initiation factor IF-2-like</fullName>
    </submittedName>
</protein>
<gene>
    <name evidence="3" type="primary">LOC128313297</name>
</gene>
<feature type="compositionally biased region" description="Low complexity" evidence="1">
    <location>
        <begin position="152"/>
        <end position="206"/>
    </location>
</feature>